<keyword evidence="2" id="KW-1185">Reference proteome</keyword>
<proteinExistence type="predicted"/>
<gene>
    <name evidence="1" type="ORF">KPL71_009804</name>
</gene>
<sequence length="536" mass="60675">MAEYLALPSCIKLHMQRISAKEEGGRCVPRNSPFRATLSCRTFYHGRDQVVRLSVNKNFELRSLGVENLKVHPYPRESSSRCSCLGFLINPDGATASDWVPVGDQVLLMASIFLTYLAGVIPVRKSNISYQKEILDKNAFLKSSTSPGSAGKDDDKANLKHPWQAVQEKLLDSLDAIEQSSNLGNGVEFEQKQAARPLSLFAISEGPKLRLLWASFHQLEKEAGTVYIVSFSPYTVYIVNNLSGAPDTVDMDNWMMVFSKIIREACQPVCLAWLEKEFCLENRNFDEALIMEKVKGDDSILQTIIKSGKGDLYAELVYFLRYGTLSRKGSTYDYSVFALYAESILEDLVITLADGIASIYLELISVDGDFSNEINSLGLAMCNLSTRSLQKLRNEVALKLWLYENVEAVVSMYEDCFDLCTFQSQLIKEPSRDRRTENYSWWKNLIQRKSGPVTSASSYVKIMSISISVKRTKELRALKGWRYYFSLFLELSDISMPFIRALFDKISNAISFFLVCLIGRSLGLIYTGIRQSLRWK</sequence>
<protein>
    <submittedName>
        <fullName evidence="1">Phosphoglycolate phosphatase</fullName>
    </submittedName>
</protein>
<accession>A0ACB8MIB2</accession>
<name>A0ACB8MIB2_CITSI</name>
<organism evidence="1 2">
    <name type="scientific">Citrus sinensis</name>
    <name type="common">Sweet orange</name>
    <name type="synonym">Citrus aurantium var. sinensis</name>
    <dbReference type="NCBI Taxonomy" id="2711"/>
    <lineage>
        <taxon>Eukaryota</taxon>
        <taxon>Viridiplantae</taxon>
        <taxon>Streptophyta</taxon>
        <taxon>Embryophyta</taxon>
        <taxon>Tracheophyta</taxon>
        <taxon>Spermatophyta</taxon>
        <taxon>Magnoliopsida</taxon>
        <taxon>eudicotyledons</taxon>
        <taxon>Gunneridae</taxon>
        <taxon>Pentapetalae</taxon>
        <taxon>rosids</taxon>
        <taxon>malvids</taxon>
        <taxon>Sapindales</taxon>
        <taxon>Rutaceae</taxon>
        <taxon>Aurantioideae</taxon>
        <taxon>Citrus</taxon>
    </lineage>
</organism>
<dbReference type="EMBL" id="CM039172">
    <property type="protein sequence ID" value="KAH9784915.1"/>
    <property type="molecule type" value="Genomic_DNA"/>
</dbReference>
<evidence type="ECO:0000313" key="1">
    <source>
        <dbReference type="EMBL" id="KAH9784915.1"/>
    </source>
</evidence>
<comment type="caution">
    <text evidence="1">The sequence shown here is derived from an EMBL/GenBank/DDBJ whole genome shotgun (WGS) entry which is preliminary data.</text>
</comment>
<evidence type="ECO:0000313" key="2">
    <source>
        <dbReference type="Proteomes" id="UP000829398"/>
    </source>
</evidence>
<reference evidence="2" key="1">
    <citation type="journal article" date="2023" name="Hortic. Res.">
        <title>A chromosome-level phased genome enabling allele-level studies in sweet orange: a case study on citrus Huanglongbing tolerance.</title>
        <authorList>
            <person name="Wu B."/>
            <person name="Yu Q."/>
            <person name="Deng Z."/>
            <person name="Duan Y."/>
            <person name="Luo F."/>
            <person name="Gmitter F. Jr."/>
        </authorList>
    </citation>
    <scope>NUCLEOTIDE SEQUENCE [LARGE SCALE GENOMIC DNA]</scope>
    <source>
        <strain evidence="2">cv. Valencia</strain>
    </source>
</reference>
<dbReference type="Proteomes" id="UP000829398">
    <property type="component" value="Chromosome 3"/>
</dbReference>